<evidence type="ECO:0000259" key="8">
    <source>
        <dbReference type="Pfam" id="PF01432"/>
    </source>
</evidence>
<evidence type="ECO:0000256" key="4">
    <source>
        <dbReference type="ARBA" id="ARBA00022801"/>
    </source>
</evidence>
<dbReference type="GO" id="GO:0004222">
    <property type="term" value="F:metalloendopeptidase activity"/>
    <property type="evidence" value="ECO:0007669"/>
    <property type="project" value="InterPro"/>
</dbReference>
<dbReference type="MEROPS" id="M03.009"/>
<sequence>MAPKQYCQPPQAPPSFTATPTSLLEDAKVLCGIKRSVLDKIAAEITPEIAAFDNVVLPIAQDEDKAGLQNRIIGFYQVVSGDAELRAASSKAKELMDEFAIEASMREDIFTLVDAAFKKGAALDRESQRLLEKERKSYITNGLGIPAGPLRDRFKEIKKRLSQISIEFQKNLNEEHGGIWFTRKQLEGVPTDVIVNLETGHDANEGKVRLTFKYSDLYPTLKFALDPEVRQKVFIENENKASFKIKDRMVKTPKTVTDFLDDLRVQLTPAGEKESMHLKDIKAADLKARGLQATNDGNYNLWDHRFYNRLMVEREFSVNEQNVAEYFPLQSTIDGMLGIFEELFGFVFREIQPEDRPILSAENGKDDISWHPDVKIFSVWDDDEEGGSFVGYLYLDLHPRQGKYSHGANFSLQPGYTLPNGTRRYPATALVCNFSKPTATKPSLLKHDEVFTLFHELGRGIHDLAGWTKYSRFHGASVVRDFVEAPSQLLENWCWTPSVLKSLSKHYKTGEQIPDDLISQQVASQHVNDALYNLRQLHFGLFDMMVHTAKSHDVAENTNYSELYNDLRAQIAGLSGPEALGLESNLGNGQATFWHLIGGYDAGYYGYLSSKVYSADIFYSVFKKDPMSKAEGRRYRHMVLEKGGSQEEMKILEDFLGRPPSTKAFYEDLGLTSK</sequence>
<evidence type="ECO:0000256" key="2">
    <source>
        <dbReference type="ARBA" id="ARBA00022670"/>
    </source>
</evidence>
<reference evidence="10" key="2">
    <citation type="submission" date="2015-01" db="EMBL/GenBank/DDBJ databases">
        <title>Evolutionary Origins and Diversification of the Mycorrhizal Mutualists.</title>
        <authorList>
            <consortium name="DOE Joint Genome Institute"/>
            <consortium name="Mycorrhizal Genomics Consortium"/>
            <person name="Kohler A."/>
            <person name="Kuo A."/>
            <person name="Nagy L.G."/>
            <person name="Floudas D."/>
            <person name="Copeland A."/>
            <person name="Barry K.W."/>
            <person name="Cichocki N."/>
            <person name="Veneault-Fourrey C."/>
            <person name="LaButti K."/>
            <person name="Lindquist E.A."/>
            <person name="Lipzen A."/>
            <person name="Lundell T."/>
            <person name="Morin E."/>
            <person name="Murat C."/>
            <person name="Riley R."/>
            <person name="Ohm R."/>
            <person name="Sun H."/>
            <person name="Tunlid A."/>
            <person name="Henrissat B."/>
            <person name="Grigoriev I.V."/>
            <person name="Hibbett D.S."/>
            <person name="Martin F."/>
        </authorList>
    </citation>
    <scope>NUCLEOTIDE SEQUENCE [LARGE SCALE GENOMIC DNA]</scope>
    <source>
        <strain evidence="10">Zn</strain>
    </source>
</reference>
<dbReference type="InterPro" id="IPR001567">
    <property type="entry name" value="Pept_M3A_M3B_dom"/>
</dbReference>
<comment type="cofactor">
    <cofactor evidence="7">
        <name>Zn(2+)</name>
        <dbReference type="ChEBI" id="CHEBI:29105"/>
    </cofactor>
    <text evidence="7">Binds 1 zinc ion.</text>
</comment>
<comment type="similarity">
    <text evidence="1 7">Belongs to the peptidase M3 family.</text>
</comment>
<dbReference type="STRING" id="913774.A0A0C3GZV2"/>
<dbReference type="InterPro" id="IPR045090">
    <property type="entry name" value="Pept_M3A_M3B"/>
</dbReference>
<evidence type="ECO:0000256" key="3">
    <source>
        <dbReference type="ARBA" id="ARBA00022723"/>
    </source>
</evidence>
<dbReference type="GO" id="GO:0005758">
    <property type="term" value="C:mitochondrial intermembrane space"/>
    <property type="evidence" value="ECO:0007669"/>
    <property type="project" value="TreeGrafter"/>
</dbReference>
<proteinExistence type="inferred from homology"/>
<gene>
    <name evidence="9" type="ORF">OIDMADRAFT_106328</name>
</gene>
<feature type="domain" description="Peptidase M3A/M3B catalytic" evidence="8">
    <location>
        <begin position="238"/>
        <end position="670"/>
    </location>
</feature>
<evidence type="ECO:0000313" key="10">
    <source>
        <dbReference type="Proteomes" id="UP000054321"/>
    </source>
</evidence>
<evidence type="ECO:0000256" key="6">
    <source>
        <dbReference type="ARBA" id="ARBA00023049"/>
    </source>
</evidence>
<dbReference type="Gene3D" id="1.20.1050.40">
    <property type="entry name" value="Endopeptidase. Chain P, domain 1"/>
    <property type="match status" value="1"/>
</dbReference>
<reference evidence="9 10" key="1">
    <citation type="submission" date="2014-04" db="EMBL/GenBank/DDBJ databases">
        <authorList>
            <consortium name="DOE Joint Genome Institute"/>
            <person name="Kuo A."/>
            <person name="Martino E."/>
            <person name="Perotto S."/>
            <person name="Kohler A."/>
            <person name="Nagy L.G."/>
            <person name="Floudas D."/>
            <person name="Copeland A."/>
            <person name="Barry K.W."/>
            <person name="Cichocki N."/>
            <person name="Veneault-Fourrey C."/>
            <person name="LaButti K."/>
            <person name="Lindquist E.A."/>
            <person name="Lipzen A."/>
            <person name="Lundell T."/>
            <person name="Morin E."/>
            <person name="Murat C."/>
            <person name="Sun H."/>
            <person name="Tunlid A."/>
            <person name="Henrissat B."/>
            <person name="Grigoriev I.V."/>
            <person name="Hibbett D.S."/>
            <person name="Martin F."/>
            <person name="Nordberg H.P."/>
            <person name="Cantor M.N."/>
            <person name="Hua S.X."/>
        </authorList>
    </citation>
    <scope>NUCLEOTIDE SEQUENCE [LARGE SCALE GENOMIC DNA]</scope>
    <source>
        <strain evidence="9 10">Zn</strain>
    </source>
</reference>
<dbReference type="PANTHER" id="PTHR11804">
    <property type="entry name" value="PROTEASE M3 THIMET OLIGOPEPTIDASE-RELATED"/>
    <property type="match status" value="1"/>
</dbReference>
<dbReference type="SUPFAM" id="SSF55486">
    <property type="entry name" value="Metalloproteases ('zincins'), catalytic domain"/>
    <property type="match status" value="1"/>
</dbReference>
<protein>
    <recommendedName>
        <fullName evidence="8">Peptidase M3A/M3B catalytic domain-containing protein</fullName>
    </recommendedName>
</protein>
<dbReference type="Pfam" id="PF01432">
    <property type="entry name" value="Peptidase_M3"/>
    <property type="match status" value="1"/>
</dbReference>
<dbReference type="InterPro" id="IPR024080">
    <property type="entry name" value="Neurolysin/TOP_N"/>
</dbReference>
<evidence type="ECO:0000313" key="9">
    <source>
        <dbReference type="EMBL" id="KIM95781.1"/>
    </source>
</evidence>
<evidence type="ECO:0000256" key="7">
    <source>
        <dbReference type="RuleBase" id="RU003435"/>
    </source>
</evidence>
<dbReference type="FunCoup" id="A0A0C3GZV2">
    <property type="interactions" value="771"/>
</dbReference>
<organism evidence="9 10">
    <name type="scientific">Oidiodendron maius (strain Zn)</name>
    <dbReference type="NCBI Taxonomy" id="913774"/>
    <lineage>
        <taxon>Eukaryota</taxon>
        <taxon>Fungi</taxon>
        <taxon>Dikarya</taxon>
        <taxon>Ascomycota</taxon>
        <taxon>Pezizomycotina</taxon>
        <taxon>Leotiomycetes</taxon>
        <taxon>Leotiomycetes incertae sedis</taxon>
        <taxon>Myxotrichaceae</taxon>
        <taxon>Oidiodendron</taxon>
    </lineage>
</organism>
<evidence type="ECO:0000256" key="5">
    <source>
        <dbReference type="ARBA" id="ARBA00022833"/>
    </source>
</evidence>
<keyword evidence="4 7" id="KW-0378">Hydrolase</keyword>
<accession>A0A0C3GZV2</accession>
<dbReference type="CDD" id="cd06455">
    <property type="entry name" value="M3A_TOP"/>
    <property type="match status" value="1"/>
</dbReference>
<dbReference type="Gene3D" id="1.10.1370.10">
    <property type="entry name" value="Neurolysin, domain 3"/>
    <property type="match status" value="1"/>
</dbReference>
<evidence type="ECO:0000256" key="1">
    <source>
        <dbReference type="ARBA" id="ARBA00006040"/>
    </source>
</evidence>
<keyword evidence="3 7" id="KW-0479">Metal-binding</keyword>
<dbReference type="GO" id="GO:0046872">
    <property type="term" value="F:metal ion binding"/>
    <property type="evidence" value="ECO:0007669"/>
    <property type="project" value="UniProtKB-UniRule"/>
</dbReference>
<dbReference type="GO" id="GO:0006508">
    <property type="term" value="P:proteolysis"/>
    <property type="evidence" value="ECO:0007669"/>
    <property type="project" value="UniProtKB-KW"/>
</dbReference>
<dbReference type="HOGENOM" id="CLU_001805_1_1_1"/>
<dbReference type="Proteomes" id="UP000054321">
    <property type="component" value="Unassembled WGS sequence"/>
</dbReference>
<dbReference type="FunFam" id="3.40.390.10:FF:000006">
    <property type="entry name" value="Thimet oligopeptidase 1"/>
    <property type="match status" value="1"/>
</dbReference>
<dbReference type="OrthoDB" id="534666at2759"/>
<dbReference type="Gene3D" id="1.10.1370.40">
    <property type="match status" value="2"/>
</dbReference>
<name>A0A0C3GZV2_OIDMZ</name>
<dbReference type="AlphaFoldDB" id="A0A0C3GZV2"/>
<keyword evidence="6 7" id="KW-0482">Metalloprotease</keyword>
<dbReference type="InParanoid" id="A0A0C3GZV2"/>
<dbReference type="InterPro" id="IPR024077">
    <property type="entry name" value="Neurolysin/TOP_dom2"/>
</dbReference>
<dbReference type="EMBL" id="KN832886">
    <property type="protein sequence ID" value="KIM95781.1"/>
    <property type="molecule type" value="Genomic_DNA"/>
</dbReference>
<keyword evidence="2 7" id="KW-0645">Protease</keyword>
<dbReference type="PANTHER" id="PTHR11804:SF84">
    <property type="entry name" value="SACCHAROLYSIN"/>
    <property type="match status" value="1"/>
</dbReference>
<keyword evidence="5 7" id="KW-0862">Zinc</keyword>
<keyword evidence="10" id="KW-1185">Reference proteome</keyword>
<dbReference type="GO" id="GO:0006518">
    <property type="term" value="P:peptide metabolic process"/>
    <property type="evidence" value="ECO:0007669"/>
    <property type="project" value="TreeGrafter"/>
</dbReference>